<comment type="caution">
    <text evidence="4">The sequence shown here is derived from an EMBL/GenBank/DDBJ whole genome shotgun (WGS) entry which is preliminary data.</text>
</comment>
<keyword evidence="2" id="KW-1133">Transmembrane helix</keyword>
<dbReference type="SMART" id="SM00703">
    <property type="entry name" value="NRF"/>
    <property type="match status" value="1"/>
</dbReference>
<feature type="transmembrane region" description="Helical" evidence="2">
    <location>
        <begin position="699"/>
        <end position="723"/>
    </location>
</feature>
<feature type="region of interest" description="Disordered" evidence="1">
    <location>
        <begin position="1"/>
        <end position="25"/>
    </location>
</feature>
<dbReference type="EMBL" id="BGPR01000856">
    <property type="protein sequence ID" value="GBM38017.1"/>
    <property type="molecule type" value="Genomic_DNA"/>
</dbReference>
<keyword evidence="2" id="KW-0812">Transmembrane</keyword>
<name>A0A4Y2FAL0_ARAVE</name>
<feature type="transmembrane region" description="Helical" evidence="2">
    <location>
        <begin position="262"/>
        <end position="283"/>
    </location>
</feature>
<proteinExistence type="predicted"/>
<dbReference type="InterPro" id="IPR052728">
    <property type="entry name" value="O2_lipid_transport_reg"/>
</dbReference>
<feature type="transmembrane region" description="Helical" evidence="2">
    <location>
        <begin position="661"/>
        <end position="679"/>
    </location>
</feature>
<accession>A0A4Y2FAL0</accession>
<evidence type="ECO:0000256" key="1">
    <source>
        <dbReference type="SAM" id="MobiDB-lite"/>
    </source>
</evidence>
<keyword evidence="5" id="KW-1185">Reference proteome</keyword>
<dbReference type="Pfam" id="PF20146">
    <property type="entry name" value="NRF"/>
    <property type="match status" value="1"/>
</dbReference>
<feature type="transmembrane region" description="Helical" evidence="2">
    <location>
        <begin position="628"/>
        <end position="649"/>
    </location>
</feature>
<gene>
    <name evidence="4" type="primary">nrf-6_36</name>
    <name evidence="4" type="ORF">AVEN_206848_1</name>
</gene>
<sequence length="802" mass="91079">MCQSQLRHQKVPRSTPESIKQPPHRLEHVDVSVKRLHTRVVWEPREEEAGHFRLKLGSSVPPGVARRAFHVAWMHPAMVEMELPAVQTSILLDLIQDRKIKHQQSSRGSGVNTKMFDAWGKPGGGMFEGNLGHLGDYDECVDLEMPELKDPDDPSRHQRGKYCLSQFQPLLPPQPRLYTLYHVIPELRNISEKQTSFGATARNAHWFYLLRFRMGACVPSACTKEDVHNIMAQIPSQLHIKGTTDIVTCETKQSFTVTNGQIAVLAVIGLFALLMVIGTALDVVTLLRQGDDPEPPTITKKTFYKALVSFSAYTNYMKLINVSQKEENKHLSAVNGVRYITVTWVIVGHSYLYADYNQMTQGMRLSKLPPNFWFQAVANAMLTVDTFFLMSGMLVTYGVLKAQEKRKGLNVFMYIFHRYWRLTPPYAMTIAFLILSPILGSGPVWKITLDPLIQNCQANWWTNLLYVNNYVNTYDFCLEHTWYLGVDMQLHILGLCVLLPLIRWPKLGLFVGVVLTIGLAAVAAIVNLINDFPPSLLGLFPDPDDRTFLEVPTYFKPYGHAGPYFVGMLLGYILVKKPKVVVPRVWRVAGWLFFSTTQCAVLYGVYRWNNGYPWTTTTATLYAGVSKLAWSAGIFWMLFVCLTGNGGIINRILSWKFWTPMARLSYVFYLLHPLVIWVHEAFAHSNTYASHYFWVYNILGHYMITMVLSLIVSLTFEAPFLALEKILFGGGGRDKGDSTPPLKKVPELPNYDSEMRSRNFTHAKYPEGQTNGSYRNGGEGLYRPRENGHHKAGQENGAFCRL</sequence>
<feature type="transmembrane region" description="Helical" evidence="2">
    <location>
        <begin position="482"/>
        <end position="502"/>
    </location>
</feature>
<dbReference type="PANTHER" id="PTHR11161">
    <property type="entry name" value="O-ACYLTRANSFERASE"/>
    <property type="match status" value="1"/>
</dbReference>
<feature type="transmembrane region" description="Helical" evidence="2">
    <location>
        <begin position="558"/>
        <end position="575"/>
    </location>
</feature>
<dbReference type="Pfam" id="PF01757">
    <property type="entry name" value="Acyl_transf_3"/>
    <property type="match status" value="1"/>
</dbReference>
<evidence type="ECO:0000313" key="4">
    <source>
        <dbReference type="EMBL" id="GBM38017.1"/>
    </source>
</evidence>
<feature type="transmembrane region" description="Helical" evidence="2">
    <location>
        <begin position="509"/>
        <end position="529"/>
    </location>
</feature>
<dbReference type="Proteomes" id="UP000499080">
    <property type="component" value="Unassembled WGS sequence"/>
</dbReference>
<evidence type="ECO:0000313" key="5">
    <source>
        <dbReference type="Proteomes" id="UP000499080"/>
    </source>
</evidence>
<organism evidence="4 5">
    <name type="scientific">Araneus ventricosus</name>
    <name type="common">Orbweaver spider</name>
    <name type="synonym">Epeira ventricosa</name>
    <dbReference type="NCBI Taxonomy" id="182803"/>
    <lineage>
        <taxon>Eukaryota</taxon>
        <taxon>Metazoa</taxon>
        <taxon>Ecdysozoa</taxon>
        <taxon>Arthropoda</taxon>
        <taxon>Chelicerata</taxon>
        <taxon>Arachnida</taxon>
        <taxon>Araneae</taxon>
        <taxon>Araneomorphae</taxon>
        <taxon>Entelegynae</taxon>
        <taxon>Araneoidea</taxon>
        <taxon>Araneidae</taxon>
        <taxon>Araneus</taxon>
    </lineage>
</organism>
<evidence type="ECO:0000256" key="2">
    <source>
        <dbReference type="SAM" id="Phobius"/>
    </source>
</evidence>
<feature type="domain" description="Nose resistant-to-fluoxetine protein N-terminal" evidence="3">
    <location>
        <begin position="97"/>
        <end position="251"/>
    </location>
</feature>
<protein>
    <submittedName>
        <fullName evidence="4">Nose resistant to fluoxetine protein 6</fullName>
    </submittedName>
</protein>
<feature type="transmembrane region" description="Helical" evidence="2">
    <location>
        <begin position="372"/>
        <end position="399"/>
    </location>
</feature>
<reference evidence="4 5" key="1">
    <citation type="journal article" date="2019" name="Sci. Rep.">
        <title>Orb-weaving spider Araneus ventricosus genome elucidates the spidroin gene catalogue.</title>
        <authorList>
            <person name="Kono N."/>
            <person name="Nakamura H."/>
            <person name="Ohtoshi R."/>
            <person name="Moran D.A.P."/>
            <person name="Shinohara A."/>
            <person name="Yoshida Y."/>
            <person name="Fujiwara M."/>
            <person name="Mori M."/>
            <person name="Tomita M."/>
            <person name="Arakawa K."/>
        </authorList>
    </citation>
    <scope>NUCLEOTIDE SEQUENCE [LARGE SCALE GENOMIC DNA]</scope>
</reference>
<dbReference type="GO" id="GO:0016747">
    <property type="term" value="F:acyltransferase activity, transferring groups other than amino-acyl groups"/>
    <property type="evidence" value="ECO:0007669"/>
    <property type="project" value="InterPro"/>
</dbReference>
<dbReference type="PANTHER" id="PTHR11161:SF0">
    <property type="entry name" value="O-ACYLTRANSFERASE LIKE PROTEIN"/>
    <property type="match status" value="1"/>
</dbReference>
<dbReference type="InterPro" id="IPR006621">
    <property type="entry name" value="Nose-resist-to-fluoxetine_N"/>
</dbReference>
<keyword evidence="2" id="KW-0472">Membrane</keyword>
<feature type="transmembrane region" description="Helical" evidence="2">
    <location>
        <begin position="419"/>
        <end position="439"/>
    </location>
</feature>
<dbReference type="AlphaFoldDB" id="A0A4Y2FAL0"/>
<dbReference type="OrthoDB" id="6429287at2759"/>
<feature type="transmembrane region" description="Helical" evidence="2">
    <location>
        <begin position="587"/>
        <end position="608"/>
    </location>
</feature>
<evidence type="ECO:0000259" key="3">
    <source>
        <dbReference type="SMART" id="SM00703"/>
    </source>
</evidence>
<dbReference type="InterPro" id="IPR002656">
    <property type="entry name" value="Acyl_transf_3_dom"/>
</dbReference>